<dbReference type="NCBIfam" id="NF007139">
    <property type="entry name" value="PRK09585.1-3"/>
    <property type="match status" value="1"/>
</dbReference>
<dbReference type="RefSeq" id="WP_311578831.1">
    <property type="nucleotide sequence ID" value="NZ_JAVRIF010000002.1"/>
</dbReference>
<dbReference type="PANTHER" id="PTHR30605">
    <property type="entry name" value="ANHYDRO-N-ACETYLMURAMIC ACID KINASE"/>
    <property type="match status" value="1"/>
</dbReference>
<name>A0ABU2ZZ44_9GAMM</name>
<sequence length="373" mass="41434">MANNNYYIGVMSGTSADGVDIALVDFSSGNVQLKAHWYQAYNDQLHQKITALYDSGDNEIDRMGNLSVELAHYFSHAIHHLLTQEKLTAKDIVAIGCHGQTVRHRPVIDNTNKYPFTLQIGCHQTLACLTNIKVIGDFRTKDVALGGQGAPLVPAFHQYLFADQQQDTFIVNMGGIANITFLPRDKNRSIIGFDTGPANALLDAWCYKHTQQRYDENGQWAAQGNINQALLAKLLSDQYFSLTAPKSTGREYFNLNWLAPYLTDFSLDPVDVQATLSALTANSIAQEINKLSPKSFVYLCGGGIANEHCYKLIKHQLTEHCIKSINSLNLNNNAFEAIAFAWLAFAYEKKIYGNIPTVTGASRKTILGTKFYP</sequence>
<dbReference type="SUPFAM" id="SSF53067">
    <property type="entry name" value="Actin-like ATPase domain"/>
    <property type="match status" value="1"/>
</dbReference>
<dbReference type="Pfam" id="PF03702">
    <property type="entry name" value="AnmK"/>
    <property type="match status" value="1"/>
</dbReference>
<keyword evidence="1" id="KW-0119">Carbohydrate metabolism</keyword>
<dbReference type="HAMAP" id="MF_01270">
    <property type="entry name" value="AnhMurNAc_kinase"/>
    <property type="match status" value="1"/>
</dbReference>
<reference evidence="2 3" key="1">
    <citation type="submission" date="2023-09" db="EMBL/GenBank/DDBJ databases">
        <authorList>
            <person name="Rey-Velasco X."/>
        </authorList>
    </citation>
    <scope>NUCLEOTIDE SEQUENCE [LARGE SCALE GENOMIC DNA]</scope>
    <source>
        <strain evidence="2 3">W431</strain>
    </source>
</reference>
<dbReference type="Proteomes" id="UP001266357">
    <property type="component" value="Unassembled WGS sequence"/>
</dbReference>
<keyword evidence="1 2" id="KW-0418">Kinase</keyword>
<gene>
    <name evidence="1" type="primary">anmK</name>
    <name evidence="2" type="ORF">RM573_06240</name>
</gene>
<keyword evidence="1" id="KW-0547">Nucleotide-binding</keyword>
<feature type="binding site" evidence="1">
    <location>
        <begin position="13"/>
        <end position="20"/>
    </location>
    <ligand>
        <name>ATP</name>
        <dbReference type="ChEBI" id="CHEBI:30616"/>
    </ligand>
</feature>
<comment type="function">
    <text evidence="1">Catalyzes the specific phosphorylation of 1,6-anhydro-N-acetylmuramic acid (anhMurNAc) with the simultaneous cleavage of the 1,6-anhydro ring, generating MurNAc-6-P. Is required for the utilization of anhMurNAc either imported from the medium or derived from its own cell wall murein, and thus plays a role in cell wall recycling.</text>
</comment>
<dbReference type="GO" id="GO:0016301">
    <property type="term" value="F:kinase activity"/>
    <property type="evidence" value="ECO:0007669"/>
    <property type="project" value="UniProtKB-KW"/>
</dbReference>
<comment type="pathway">
    <text evidence="1">Amino-sugar metabolism; 1,6-anhydro-N-acetylmuramate degradation.</text>
</comment>
<keyword evidence="1" id="KW-0067">ATP-binding</keyword>
<dbReference type="InterPro" id="IPR043129">
    <property type="entry name" value="ATPase_NBD"/>
</dbReference>
<keyword evidence="3" id="KW-1185">Reference proteome</keyword>
<dbReference type="CDD" id="cd24050">
    <property type="entry name" value="ASKHA_NBD_ANMK"/>
    <property type="match status" value="1"/>
</dbReference>
<organism evidence="2 3">
    <name type="scientific">Thalassotalea castellviae</name>
    <dbReference type="NCBI Taxonomy" id="3075612"/>
    <lineage>
        <taxon>Bacteria</taxon>
        <taxon>Pseudomonadati</taxon>
        <taxon>Pseudomonadota</taxon>
        <taxon>Gammaproteobacteria</taxon>
        <taxon>Alteromonadales</taxon>
        <taxon>Colwelliaceae</taxon>
        <taxon>Thalassotalea</taxon>
    </lineage>
</organism>
<keyword evidence="1 2" id="KW-0808">Transferase</keyword>
<dbReference type="PANTHER" id="PTHR30605:SF0">
    <property type="entry name" value="ANHYDRO-N-ACETYLMURAMIC ACID KINASE"/>
    <property type="match status" value="1"/>
</dbReference>
<evidence type="ECO:0000313" key="2">
    <source>
        <dbReference type="EMBL" id="MDT0603189.1"/>
    </source>
</evidence>
<comment type="caution">
    <text evidence="2">The sequence shown here is derived from an EMBL/GenBank/DDBJ whole genome shotgun (WGS) entry which is preliminary data.</text>
</comment>
<accession>A0ABU2ZZ44</accession>
<evidence type="ECO:0000256" key="1">
    <source>
        <dbReference type="HAMAP-Rule" id="MF_01270"/>
    </source>
</evidence>
<comment type="catalytic activity">
    <reaction evidence="1">
        <text>1,6-anhydro-N-acetyl-beta-muramate + ATP + H2O = N-acetyl-D-muramate 6-phosphate + ADP + H(+)</text>
        <dbReference type="Rhea" id="RHEA:24952"/>
        <dbReference type="ChEBI" id="CHEBI:15377"/>
        <dbReference type="ChEBI" id="CHEBI:15378"/>
        <dbReference type="ChEBI" id="CHEBI:30616"/>
        <dbReference type="ChEBI" id="CHEBI:58690"/>
        <dbReference type="ChEBI" id="CHEBI:58722"/>
        <dbReference type="ChEBI" id="CHEBI:456216"/>
        <dbReference type="EC" id="2.7.1.170"/>
    </reaction>
</comment>
<dbReference type="InterPro" id="IPR005338">
    <property type="entry name" value="Anhydro_N_Ac-Mur_kinase"/>
</dbReference>
<dbReference type="EMBL" id="JAVRIF010000002">
    <property type="protein sequence ID" value="MDT0603189.1"/>
    <property type="molecule type" value="Genomic_DNA"/>
</dbReference>
<dbReference type="EC" id="2.7.1.170" evidence="1"/>
<proteinExistence type="inferred from homology"/>
<protein>
    <recommendedName>
        <fullName evidence="1">Anhydro-N-acetylmuramic acid kinase</fullName>
        <ecNumber evidence="1">2.7.1.170</ecNumber>
    </recommendedName>
    <alternativeName>
        <fullName evidence="1">AnhMurNAc kinase</fullName>
    </alternativeName>
</protein>
<evidence type="ECO:0000313" key="3">
    <source>
        <dbReference type="Proteomes" id="UP001266357"/>
    </source>
</evidence>
<dbReference type="Gene3D" id="3.30.420.40">
    <property type="match status" value="2"/>
</dbReference>
<comment type="pathway">
    <text evidence="1">Cell wall biogenesis; peptidoglycan recycling.</text>
</comment>
<comment type="similarity">
    <text evidence="1">Belongs to the anhydro-N-acetylmuramic acid kinase family.</text>
</comment>